<organism evidence="2 3">
    <name type="scientific">Yersinia frederiksenii</name>
    <dbReference type="NCBI Taxonomy" id="29484"/>
    <lineage>
        <taxon>Bacteria</taxon>
        <taxon>Pseudomonadati</taxon>
        <taxon>Pseudomonadota</taxon>
        <taxon>Gammaproteobacteria</taxon>
        <taxon>Enterobacterales</taxon>
        <taxon>Yersiniaceae</taxon>
        <taxon>Yersinia</taxon>
    </lineage>
</organism>
<dbReference type="EMBL" id="CGCB01000050">
    <property type="protein sequence ID" value="CFR15053.1"/>
    <property type="molecule type" value="Genomic_DNA"/>
</dbReference>
<dbReference type="AlphaFoldDB" id="A0AAI8ZV78"/>
<evidence type="ECO:0000313" key="2">
    <source>
        <dbReference type="EMBL" id="CFR15053.1"/>
    </source>
</evidence>
<comment type="caution">
    <text evidence="2">The sequence shown here is derived from an EMBL/GenBank/DDBJ whole genome shotgun (WGS) entry which is preliminary data.</text>
</comment>
<reference evidence="2 3" key="1">
    <citation type="submission" date="2015-03" db="EMBL/GenBank/DDBJ databases">
        <authorList>
            <consortium name="Pathogen Informatics"/>
            <person name="Murphy D."/>
        </authorList>
    </citation>
    <scope>NUCLEOTIDE SEQUENCE [LARGE SCALE GENOMIC DNA]</scope>
    <source>
        <strain evidence="2 3">3400/83</strain>
    </source>
</reference>
<evidence type="ECO:0000256" key="1">
    <source>
        <dbReference type="SAM" id="MobiDB-lite"/>
    </source>
</evidence>
<evidence type="ECO:0000313" key="3">
    <source>
        <dbReference type="Proteomes" id="UP000046784"/>
    </source>
</evidence>
<feature type="compositionally biased region" description="Basic and acidic residues" evidence="1">
    <location>
        <begin position="1"/>
        <end position="20"/>
    </location>
</feature>
<proteinExistence type="predicted"/>
<accession>A0AAI8ZV78</accession>
<name>A0AAI8ZV78_YERFR</name>
<gene>
    <name evidence="2" type="ORF">ERS008524_04269</name>
</gene>
<protein>
    <submittedName>
        <fullName evidence="2">Uncharacterized protein</fullName>
    </submittedName>
</protein>
<feature type="region of interest" description="Disordered" evidence="1">
    <location>
        <begin position="1"/>
        <end position="31"/>
    </location>
</feature>
<dbReference type="Proteomes" id="UP000046784">
    <property type="component" value="Unassembled WGS sequence"/>
</dbReference>
<sequence length="31" mass="3625">METHDKQAKEFAQSHHSSDKVKHRLEKYATG</sequence>